<dbReference type="Proteomes" id="UP000633365">
    <property type="component" value="Unassembled WGS sequence"/>
</dbReference>
<comment type="caution">
    <text evidence="1">The sequence shown here is derived from an EMBL/GenBank/DDBJ whole genome shotgun (WGS) entry which is preliminary data.</text>
</comment>
<name>A0A934TZP8_9FIRM</name>
<keyword evidence="2" id="KW-1185">Reference proteome</keyword>
<protein>
    <submittedName>
        <fullName evidence="1">Uncharacterized protein</fullName>
    </submittedName>
</protein>
<dbReference type="EMBL" id="JAEQMG010000041">
    <property type="protein sequence ID" value="MBK6087723.1"/>
    <property type="molecule type" value="Genomic_DNA"/>
</dbReference>
<dbReference type="AlphaFoldDB" id="A0A934TZP8"/>
<evidence type="ECO:0000313" key="2">
    <source>
        <dbReference type="Proteomes" id="UP000633365"/>
    </source>
</evidence>
<accession>A0A934TZP8</accession>
<proteinExistence type="predicted"/>
<reference evidence="1" key="1">
    <citation type="submission" date="2021-01" db="EMBL/GenBank/DDBJ databases">
        <title>Genome public.</title>
        <authorList>
            <person name="Liu C."/>
            <person name="Sun Q."/>
        </authorList>
    </citation>
    <scope>NUCLEOTIDE SEQUENCE</scope>
    <source>
        <strain evidence="1">M6</strain>
    </source>
</reference>
<dbReference type="RefSeq" id="WP_186833496.1">
    <property type="nucleotide sequence ID" value="NZ_JAEQMG010000041.1"/>
</dbReference>
<organism evidence="1 2">
    <name type="scientific">Ruminococcus difficilis</name>
    <dbReference type="NCBI Taxonomy" id="2763069"/>
    <lineage>
        <taxon>Bacteria</taxon>
        <taxon>Bacillati</taxon>
        <taxon>Bacillota</taxon>
        <taxon>Clostridia</taxon>
        <taxon>Eubacteriales</taxon>
        <taxon>Oscillospiraceae</taxon>
        <taxon>Ruminococcus</taxon>
    </lineage>
</organism>
<gene>
    <name evidence="1" type="ORF">JKK62_03485</name>
</gene>
<evidence type="ECO:0000313" key="1">
    <source>
        <dbReference type="EMBL" id="MBK6087723.1"/>
    </source>
</evidence>
<sequence>MLVVKPDPKNEQSDKKTLNAFLDDAPCGYIRFHHRGYIIVVDELLPLPEDPEHIDKPTYAILDTIIRAIGSYGLNHSCYYFECADPVLYPTLEALRFTVKDGMAKSDLSKILNHSHD</sequence>